<dbReference type="GeneID" id="63922348"/>
<protein>
    <submittedName>
        <fullName evidence="1">Uncharacterized protein</fullName>
    </submittedName>
</protein>
<sequence length="182" mass="20126">MSVPSITTSSSPNRIDSCLTEEEVQHALDVFCETDCEDLYKSENYKFAFLVLKSNGNVAKRIVEKWLDHDGNISTAYLSIDLEPPSDLSRALYDWAVIKIPETPETLSFIKKGLTGMAQPMVFVPLQDWNSENGCPWTDDEIKAGEGVVISGSESIQFPGSGFCILIVIRLQPSEPDHAIAL</sequence>
<evidence type="ECO:0000313" key="2">
    <source>
        <dbReference type="Proteomes" id="UP000030672"/>
    </source>
</evidence>
<accession>A0A074VAZ7</accession>
<dbReference type="RefSeq" id="XP_040874854.1">
    <property type="nucleotide sequence ID" value="XM_041028975.1"/>
</dbReference>
<name>A0A074VAZ7_AURM1</name>
<dbReference type="AlphaFoldDB" id="A0A074VAZ7"/>
<dbReference type="Proteomes" id="UP000030672">
    <property type="component" value="Unassembled WGS sequence"/>
</dbReference>
<proteinExistence type="predicted"/>
<dbReference type="HOGENOM" id="CLU_1481683_0_0_1"/>
<evidence type="ECO:0000313" key="1">
    <source>
        <dbReference type="EMBL" id="KEQ57830.1"/>
    </source>
</evidence>
<keyword evidence="2" id="KW-1185">Reference proteome</keyword>
<dbReference type="EMBL" id="KL584868">
    <property type="protein sequence ID" value="KEQ57830.1"/>
    <property type="molecule type" value="Genomic_DNA"/>
</dbReference>
<organism evidence="1 2">
    <name type="scientific">Aureobasidium melanogenum (strain CBS 110374)</name>
    <name type="common">Aureobasidium pullulans var. melanogenum</name>
    <dbReference type="NCBI Taxonomy" id="1043003"/>
    <lineage>
        <taxon>Eukaryota</taxon>
        <taxon>Fungi</taxon>
        <taxon>Dikarya</taxon>
        <taxon>Ascomycota</taxon>
        <taxon>Pezizomycotina</taxon>
        <taxon>Dothideomycetes</taxon>
        <taxon>Dothideomycetidae</taxon>
        <taxon>Dothideales</taxon>
        <taxon>Saccotheciaceae</taxon>
        <taxon>Aureobasidium</taxon>
    </lineage>
</organism>
<reference evidence="1 2" key="1">
    <citation type="journal article" date="2014" name="BMC Genomics">
        <title>Genome sequencing of four Aureobasidium pullulans varieties: biotechnological potential, stress tolerance, and description of new species.</title>
        <authorList>
            <person name="Gostin Ar C."/>
            <person name="Ohm R.A."/>
            <person name="Kogej T."/>
            <person name="Sonjak S."/>
            <person name="Turk M."/>
            <person name="Zajc J."/>
            <person name="Zalar P."/>
            <person name="Grube M."/>
            <person name="Sun H."/>
            <person name="Han J."/>
            <person name="Sharma A."/>
            <person name="Chiniquy J."/>
            <person name="Ngan C.Y."/>
            <person name="Lipzen A."/>
            <person name="Barry K."/>
            <person name="Grigoriev I.V."/>
            <person name="Gunde-Cimerman N."/>
        </authorList>
    </citation>
    <scope>NUCLEOTIDE SEQUENCE [LARGE SCALE GENOMIC DNA]</scope>
    <source>
        <strain evidence="1 2">CBS 110374</strain>
    </source>
</reference>
<gene>
    <name evidence="1" type="ORF">M437DRAFT_89132</name>
</gene>